<dbReference type="EMBL" id="JAGINT010000001">
    <property type="protein sequence ID" value="MBP2351890.1"/>
    <property type="molecule type" value="Genomic_DNA"/>
</dbReference>
<comment type="caution">
    <text evidence="8">The sequence shown here is derived from an EMBL/GenBank/DDBJ whole genome shotgun (WGS) entry which is preliminary data.</text>
</comment>
<proteinExistence type="inferred from homology"/>
<dbReference type="RefSeq" id="WP_209694727.1">
    <property type="nucleotide sequence ID" value="NZ_BAAAVU010000002.1"/>
</dbReference>
<dbReference type="Pfam" id="PF00107">
    <property type="entry name" value="ADH_zinc_N"/>
    <property type="match status" value="1"/>
</dbReference>
<dbReference type="Gene3D" id="3.40.50.720">
    <property type="entry name" value="NAD(P)-binding Rossmann-like Domain"/>
    <property type="match status" value="1"/>
</dbReference>
<dbReference type="Gene3D" id="3.90.180.10">
    <property type="entry name" value="Medium-chain alcohol dehydrogenases, catalytic domain"/>
    <property type="match status" value="1"/>
</dbReference>
<reference evidence="8 9" key="1">
    <citation type="submission" date="2021-03" db="EMBL/GenBank/DDBJ databases">
        <title>Sequencing the genomes of 1000 actinobacteria strains.</title>
        <authorList>
            <person name="Klenk H.-P."/>
        </authorList>
    </citation>
    <scope>NUCLEOTIDE SEQUENCE [LARGE SCALE GENOMIC DNA]</scope>
    <source>
        <strain evidence="8 9">DSM 18824</strain>
    </source>
</reference>
<dbReference type="EC" id="1.1.1.264" evidence="8"/>
<feature type="domain" description="Alcohol dehydrogenase-like C-terminal" evidence="6">
    <location>
        <begin position="176"/>
        <end position="296"/>
    </location>
</feature>
<dbReference type="Proteomes" id="UP000755585">
    <property type="component" value="Unassembled WGS sequence"/>
</dbReference>
<comment type="cofactor">
    <cofactor evidence="1">
        <name>Zn(2+)</name>
        <dbReference type="ChEBI" id="CHEBI:29105"/>
    </cofactor>
</comment>
<dbReference type="PANTHER" id="PTHR43161:SF9">
    <property type="entry name" value="SORBITOL DEHYDROGENASE"/>
    <property type="match status" value="1"/>
</dbReference>
<evidence type="ECO:0000259" key="7">
    <source>
        <dbReference type="Pfam" id="PF08240"/>
    </source>
</evidence>
<dbReference type="InterPro" id="IPR013149">
    <property type="entry name" value="ADH-like_C"/>
</dbReference>
<dbReference type="GO" id="GO:0050572">
    <property type="term" value="F:L-idonate 5-dehydrogenase [NAD(P)+] activity"/>
    <property type="evidence" value="ECO:0007669"/>
    <property type="project" value="UniProtKB-EC"/>
</dbReference>
<dbReference type="SUPFAM" id="SSF50129">
    <property type="entry name" value="GroES-like"/>
    <property type="match status" value="1"/>
</dbReference>
<protein>
    <submittedName>
        <fullName evidence="8">L-idonate 5-dehydrogenase</fullName>
        <ecNumber evidence="8">1.1.1.264</ecNumber>
    </submittedName>
</protein>
<keyword evidence="3" id="KW-0479">Metal-binding</keyword>
<dbReference type="InterPro" id="IPR011032">
    <property type="entry name" value="GroES-like_sf"/>
</dbReference>
<organism evidence="8 9">
    <name type="scientific">Kribbella aluminosa</name>
    <dbReference type="NCBI Taxonomy" id="416017"/>
    <lineage>
        <taxon>Bacteria</taxon>
        <taxon>Bacillati</taxon>
        <taxon>Actinomycetota</taxon>
        <taxon>Actinomycetes</taxon>
        <taxon>Propionibacteriales</taxon>
        <taxon>Kribbellaceae</taxon>
        <taxon>Kribbella</taxon>
    </lineage>
</organism>
<keyword evidence="4" id="KW-0862">Zinc</keyword>
<evidence type="ECO:0000259" key="6">
    <source>
        <dbReference type="Pfam" id="PF00107"/>
    </source>
</evidence>
<gene>
    <name evidence="8" type="ORF">JOF29_002973</name>
</gene>
<evidence type="ECO:0000256" key="1">
    <source>
        <dbReference type="ARBA" id="ARBA00001947"/>
    </source>
</evidence>
<dbReference type="InterPro" id="IPR013154">
    <property type="entry name" value="ADH-like_N"/>
</dbReference>
<name>A0ABS4UJQ3_9ACTN</name>
<evidence type="ECO:0000256" key="2">
    <source>
        <dbReference type="ARBA" id="ARBA00008072"/>
    </source>
</evidence>
<comment type="similarity">
    <text evidence="2">Belongs to the zinc-containing alcohol dehydrogenase family.</text>
</comment>
<keyword evidence="9" id="KW-1185">Reference proteome</keyword>
<evidence type="ECO:0000256" key="3">
    <source>
        <dbReference type="ARBA" id="ARBA00022723"/>
    </source>
</evidence>
<evidence type="ECO:0000256" key="4">
    <source>
        <dbReference type="ARBA" id="ARBA00022833"/>
    </source>
</evidence>
<dbReference type="SUPFAM" id="SSF51735">
    <property type="entry name" value="NAD(P)-binding Rossmann-fold domains"/>
    <property type="match status" value="1"/>
</dbReference>
<dbReference type="Pfam" id="PF08240">
    <property type="entry name" value="ADH_N"/>
    <property type="match status" value="1"/>
</dbReference>
<feature type="domain" description="Alcohol dehydrogenase-like N-terminal" evidence="7">
    <location>
        <begin position="23"/>
        <end position="137"/>
    </location>
</feature>
<keyword evidence="5 8" id="KW-0560">Oxidoreductase</keyword>
<sequence length="351" mass="37081">MKAIVIQGKLELVEVELPTPEPQPGQVRLRMAYGGICGSDLHYYHEGVNGSFVVREPLVPGHELSGTVDLDPAGELAPGTPVTIHPATFGTPEPGIEDRPHLWPNGAYLGSASTWPHTQGGMSEFLVVSNDMVRVLPTTLPLRRAALAEPLAVALHAVEIAGGVEGKRVLVSGSGAIGLLTAAAAVTAGATEVVTTDVLPGPLQRARDLGVHSTLQVGTDEIPRQYFDVVLECTAVPVAITTGLDAARRGGIVVLVGIPADEPRPVNLAPVVARELQVRGTLRFNNEIDHAIQLLDAQPHLEQIITHEYPATQAVEAFTTATNSNTSGKVLLTLWPPEIAGQHSGRRSSLQ</sequence>
<evidence type="ECO:0000256" key="5">
    <source>
        <dbReference type="ARBA" id="ARBA00023002"/>
    </source>
</evidence>
<dbReference type="InterPro" id="IPR036291">
    <property type="entry name" value="NAD(P)-bd_dom_sf"/>
</dbReference>
<dbReference type="CDD" id="cd08232">
    <property type="entry name" value="idonate-5-DH"/>
    <property type="match status" value="1"/>
</dbReference>
<dbReference type="PANTHER" id="PTHR43161">
    <property type="entry name" value="SORBITOL DEHYDROGENASE"/>
    <property type="match status" value="1"/>
</dbReference>
<accession>A0ABS4UJQ3</accession>
<evidence type="ECO:0000313" key="8">
    <source>
        <dbReference type="EMBL" id="MBP2351890.1"/>
    </source>
</evidence>
<evidence type="ECO:0000313" key="9">
    <source>
        <dbReference type="Proteomes" id="UP000755585"/>
    </source>
</evidence>